<organism evidence="2 3">
    <name type="scientific">Triparma laevis f. longispina</name>
    <dbReference type="NCBI Taxonomy" id="1714387"/>
    <lineage>
        <taxon>Eukaryota</taxon>
        <taxon>Sar</taxon>
        <taxon>Stramenopiles</taxon>
        <taxon>Ochrophyta</taxon>
        <taxon>Bolidophyceae</taxon>
        <taxon>Parmales</taxon>
        <taxon>Triparmaceae</taxon>
        <taxon>Triparma</taxon>
    </lineage>
</organism>
<reference evidence="3" key="1">
    <citation type="journal article" date="2023" name="Commun. Biol.">
        <title>Genome analysis of Parmales, the sister group of diatoms, reveals the evolutionary specialization of diatoms from phago-mixotrophs to photoautotrophs.</title>
        <authorList>
            <person name="Ban H."/>
            <person name="Sato S."/>
            <person name="Yoshikawa S."/>
            <person name="Yamada K."/>
            <person name="Nakamura Y."/>
            <person name="Ichinomiya M."/>
            <person name="Sato N."/>
            <person name="Blanc-Mathieu R."/>
            <person name="Endo H."/>
            <person name="Kuwata A."/>
            <person name="Ogata H."/>
        </authorList>
    </citation>
    <scope>NUCLEOTIDE SEQUENCE [LARGE SCALE GENOMIC DNA]</scope>
    <source>
        <strain evidence="3">NIES 3700</strain>
    </source>
</reference>
<feature type="signal peptide" evidence="1">
    <location>
        <begin position="1"/>
        <end position="18"/>
    </location>
</feature>
<sequence>MMKSFALMVVLWFASSEGYSLQGRATPRSNPLAFAPSEPSSAPAVRSKKLMSVAPSAFSPPPPSPGAGLLSPNVVSRLHSGTFFDEETKMVVDEFLGCYEREGPMGCLPFLSSPPLLSELSKAMGESIGA</sequence>
<evidence type="ECO:0000313" key="3">
    <source>
        <dbReference type="Proteomes" id="UP001165122"/>
    </source>
</evidence>
<dbReference type="EMBL" id="BRXW01000071">
    <property type="protein sequence ID" value="GMI04297.1"/>
    <property type="molecule type" value="Genomic_DNA"/>
</dbReference>
<dbReference type="OrthoDB" id="10568370at2759"/>
<name>A0A9W7CCY0_9STRA</name>
<evidence type="ECO:0000313" key="2">
    <source>
        <dbReference type="EMBL" id="GMI04297.1"/>
    </source>
</evidence>
<dbReference type="AlphaFoldDB" id="A0A9W7CCY0"/>
<keyword evidence="3" id="KW-1185">Reference proteome</keyword>
<proteinExistence type="predicted"/>
<evidence type="ECO:0000256" key="1">
    <source>
        <dbReference type="SAM" id="SignalP"/>
    </source>
</evidence>
<dbReference type="Proteomes" id="UP001165122">
    <property type="component" value="Unassembled WGS sequence"/>
</dbReference>
<feature type="chain" id="PRO_5040805306" evidence="1">
    <location>
        <begin position="19"/>
        <end position="130"/>
    </location>
</feature>
<keyword evidence="1" id="KW-0732">Signal</keyword>
<accession>A0A9W7CCY0</accession>
<protein>
    <submittedName>
        <fullName evidence="2">Uncharacterized protein</fullName>
    </submittedName>
</protein>
<comment type="caution">
    <text evidence="2">The sequence shown here is derived from an EMBL/GenBank/DDBJ whole genome shotgun (WGS) entry which is preliminary data.</text>
</comment>
<gene>
    <name evidence="2" type="ORF">TrLO_g11523</name>
</gene>